<evidence type="ECO:0000259" key="2">
    <source>
        <dbReference type="Pfam" id="PF13369"/>
    </source>
</evidence>
<dbReference type="InterPro" id="IPR032698">
    <property type="entry name" value="SirB1_N"/>
</dbReference>
<evidence type="ECO:0000256" key="1">
    <source>
        <dbReference type="ARBA" id="ARBA00007100"/>
    </source>
</evidence>
<dbReference type="PANTHER" id="PTHR31350:SF21">
    <property type="entry name" value="F-BOX ONLY PROTEIN 21"/>
    <property type="match status" value="1"/>
</dbReference>
<organism evidence="3 4">
    <name type="scientific">Caulobacter segnis</name>
    <dbReference type="NCBI Taxonomy" id="88688"/>
    <lineage>
        <taxon>Bacteria</taxon>
        <taxon>Pseudomonadati</taxon>
        <taxon>Pseudomonadota</taxon>
        <taxon>Alphaproteobacteria</taxon>
        <taxon>Caulobacterales</taxon>
        <taxon>Caulobacteraceae</taxon>
        <taxon>Caulobacter</taxon>
    </lineage>
</organism>
<feature type="domain" description="Protein SirB1 N-terminal" evidence="2">
    <location>
        <begin position="45"/>
        <end position="191"/>
    </location>
</feature>
<comment type="similarity">
    <text evidence="1">Belongs to the UPF0162 family.</text>
</comment>
<accession>A0A2W5V9P4</accession>
<evidence type="ECO:0000313" key="3">
    <source>
        <dbReference type="EMBL" id="PZR34643.1"/>
    </source>
</evidence>
<sequence>MTRDEAEEILTRVGQGGDQGFPLFEAALACAAHDDPSRDTSATTALAAEAIERLRRRLEMESPEEAIAEALAGDLRLTGDVLTYDHPDNADVIAIADRRKGLPVALGVFYLHAARAVGLDVHGVDFPGHFLLRIETEEGPLALDPFSEGRVVLPSELSRRALRTGLMPDVAARLELLMAPISDRAVLIRLQNNVFARAQRAKDWVRAERSALRRALLNPNDHRPWLDVAAAREGQGALAGALQALSRAQVLDGGAAMAARAARERMRLRLN</sequence>
<protein>
    <recommendedName>
        <fullName evidence="2">Protein SirB1 N-terminal domain-containing protein</fullName>
    </recommendedName>
</protein>
<dbReference type="EMBL" id="QFQZ01000024">
    <property type="protein sequence ID" value="PZR34643.1"/>
    <property type="molecule type" value="Genomic_DNA"/>
</dbReference>
<gene>
    <name evidence="3" type="ORF">DI526_09590</name>
</gene>
<dbReference type="RefSeq" id="WP_304277039.1">
    <property type="nucleotide sequence ID" value="NZ_QFQZ01000024.1"/>
</dbReference>
<proteinExistence type="inferred from homology"/>
<dbReference type="Pfam" id="PF13369">
    <property type="entry name" value="Transglut_core2"/>
    <property type="match status" value="1"/>
</dbReference>
<dbReference type="Proteomes" id="UP000249393">
    <property type="component" value="Unassembled WGS sequence"/>
</dbReference>
<name>A0A2W5V9P4_9CAUL</name>
<dbReference type="PANTHER" id="PTHR31350">
    <property type="entry name" value="SI:DKEY-261L7.2"/>
    <property type="match status" value="1"/>
</dbReference>
<evidence type="ECO:0000313" key="4">
    <source>
        <dbReference type="Proteomes" id="UP000249393"/>
    </source>
</evidence>
<dbReference type="AlphaFoldDB" id="A0A2W5V9P4"/>
<comment type="caution">
    <text evidence="3">The sequence shown here is derived from an EMBL/GenBank/DDBJ whole genome shotgun (WGS) entry which is preliminary data.</text>
</comment>
<reference evidence="3 4" key="1">
    <citation type="submission" date="2017-08" db="EMBL/GenBank/DDBJ databases">
        <title>Infants hospitalized years apart are colonized by the same room-sourced microbial strains.</title>
        <authorList>
            <person name="Brooks B."/>
            <person name="Olm M.R."/>
            <person name="Firek B.A."/>
            <person name="Baker R."/>
            <person name="Thomas B.C."/>
            <person name="Morowitz M.J."/>
            <person name="Banfield J.F."/>
        </authorList>
    </citation>
    <scope>NUCLEOTIDE SEQUENCE [LARGE SCALE GENOMIC DNA]</scope>
    <source>
        <strain evidence="3">S2_003_000_R2_4</strain>
    </source>
</reference>